<evidence type="ECO:0000256" key="2">
    <source>
        <dbReference type="ARBA" id="ARBA00012261"/>
    </source>
</evidence>
<dbReference type="GO" id="GO:0005829">
    <property type="term" value="C:cytosol"/>
    <property type="evidence" value="ECO:0007669"/>
    <property type="project" value="TreeGrafter"/>
</dbReference>
<evidence type="ECO:0000256" key="4">
    <source>
        <dbReference type="ARBA" id="ARBA00022917"/>
    </source>
</evidence>
<gene>
    <name evidence="5 8" type="primary">fmt</name>
    <name evidence="8" type="ORF">GCM10011342_27450</name>
</gene>
<keyword evidence="4 5" id="KW-0648">Protein biosynthesis</keyword>
<comment type="caution">
    <text evidence="8">The sequence shown here is derived from an EMBL/GenBank/DDBJ whole genome shotgun (WGS) entry which is preliminary data.</text>
</comment>
<dbReference type="CDD" id="cd08646">
    <property type="entry name" value="FMT_core_Met-tRNA-FMT_N"/>
    <property type="match status" value="1"/>
</dbReference>
<accession>A0A8J2V5Y1</accession>
<reference evidence="8" key="1">
    <citation type="journal article" date="2014" name="Int. J. Syst. Evol. Microbiol.">
        <title>Complete genome sequence of Corynebacterium casei LMG S-19264T (=DSM 44701T), isolated from a smear-ripened cheese.</title>
        <authorList>
            <consortium name="US DOE Joint Genome Institute (JGI-PGF)"/>
            <person name="Walter F."/>
            <person name="Albersmeier A."/>
            <person name="Kalinowski J."/>
            <person name="Ruckert C."/>
        </authorList>
    </citation>
    <scope>NUCLEOTIDE SEQUENCE</scope>
    <source>
        <strain evidence="8">CGMCC 1.12921</strain>
    </source>
</reference>
<dbReference type="InterPro" id="IPR005793">
    <property type="entry name" value="Formyl_trans_C"/>
</dbReference>
<name>A0A8J2V5Y1_9PROT</name>
<dbReference type="SUPFAM" id="SSF53328">
    <property type="entry name" value="Formyltransferase"/>
    <property type="match status" value="1"/>
</dbReference>
<sequence length="315" mass="33052">MRIVFMGTPAYSVPALGELIAAGHDIAAVYCQPPRPAGRGQQVRPSPVQDFAESHGLTVRHPVSLKGDDEKQAFADLDADLAVVVAYGLILPRAILTAPRLGCINLHASLLPRWRGAAPIQRAIMAGDAVTGVQVMQMEAGLDTGPVLLSETVEIGASDTAGALHDRLSQIGADMVPRALAALDRGSLEATPQPGDGVTYAAKITAEEARIDWSRPAQEIDWHVRGLSPVPGAWFEATDINRSDSTQMVRCKALMSAVVDGDGAPGEILATGERLVVACGAGAIAFSSLQRAGKGVQSAQDFLRGFPLKPGMRLA</sequence>
<dbReference type="CDD" id="cd08704">
    <property type="entry name" value="Met_tRNA_FMT_C"/>
    <property type="match status" value="1"/>
</dbReference>
<dbReference type="InterPro" id="IPR041711">
    <property type="entry name" value="Met-tRNA-FMT_N"/>
</dbReference>
<dbReference type="SUPFAM" id="SSF50486">
    <property type="entry name" value="FMT C-terminal domain-like"/>
    <property type="match status" value="1"/>
</dbReference>
<dbReference type="AlphaFoldDB" id="A0A8J2V5Y1"/>
<dbReference type="InterPro" id="IPR005794">
    <property type="entry name" value="Fmt"/>
</dbReference>
<evidence type="ECO:0000313" key="9">
    <source>
        <dbReference type="Proteomes" id="UP000613582"/>
    </source>
</evidence>
<feature type="domain" description="Formyl transferase N-terminal" evidence="6">
    <location>
        <begin position="1"/>
        <end position="180"/>
    </location>
</feature>
<dbReference type="EMBL" id="BMGH01000001">
    <property type="protein sequence ID" value="GGD17177.1"/>
    <property type="molecule type" value="Genomic_DNA"/>
</dbReference>
<comment type="catalytic activity">
    <reaction evidence="5">
        <text>L-methionyl-tRNA(fMet) + (6R)-10-formyltetrahydrofolate = N-formyl-L-methionyl-tRNA(fMet) + (6S)-5,6,7,8-tetrahydrofolate + H(+)</text>
        <dbReference type="Rhea" id="RHEA:24380"/>
        <dbReference type="Rhea" id="RHEA-COMP:9952"/>
        <dbReference type="Rhea" id="RHEA-COMP:9953"/>
        <dbReference type="ChEBI" id="CHEBI:15378"/>
        <dbReference type="ChEBI" id="CHEBI:57453"/>
        <dbReference type="ChEBI" id="CHEBI:78530"/>
        <dbReference type="ChEBI" id="CHEBI:78844"/>
        <dbReference type="ChEBI" id="CHEBI:195366"/>
        <dbReference type="EC" id="2.1.2.9"/>
    </reaction>
</comment>
<dbReference type="Pfam" id="PF00551">
    <property type="entry name" value="Formyl_trans_N"/>
    <property type="match status" value="1"/>
</dbReference>
<dbReference type="PANTHER" id="PTHR11138">
    <property type="entry name" value="METHIONYL-TRNA FORMYLTRANSFERASE"/>
    <property type="match status" value="1"/>
</dbReference>
<feature type="domain" description="Formyl transferase C-terminal" evidence="7">
    <location>
        <begin position="203"/>
        <end position="306"/>
    </location>
</feature>
<evidence type="ECO:0000259" key="6">
    <source>
        <dbReference type="Pfam" id="PF00551"/>
    </source>
</evidence>
<dbReference type="InterPro" id="IPR011034">
    <property type="entry name" value="Formyl_transferase-like_C_sf"/>
</dbReference>
<dbReference type="InterPro" id="IPR036477">
    <property type="entry name" value="Formyl_transf_N_sf"/>
</dbReference>
<dbReference type="Pfam" id="PF02911">
    <property type="entry name" value="Formyl_trans_C"/>
    <property type="match status" value="1"/>
</dbReference>
<evidence type="ECO:0000256" key="1">
    <source>
        <dbReference type="ARBA" id="ARBA00010699"/>
    </source>
</evidence>
<dbReference type="InterPro" id="IPR044135">
    <property type="entry name" value="Met-tRNA-FMT_C"/>
</dbReference>
<dbReference type="GO" id="GO:0004479">
    <property type="term" value="F:methionyl-tRNA formyltransferase activity"/>
    <property type="evidence" value="ECO:0007669"/>
    <property type="project" value="UniProtKB-UniRule"/>
</dbReference>
<evidence type="ECO:0000256" key="3">
    <source>
        <dbReference type="ARBA" id="ARBA00022679"/>
    </source>
</evidence>
<reference evidence="8" key="2">
    <citation type="submission" date="2020-09" db="EMBL/GenBank/DDBJ databases">
        <authorList>
            <person name="Sun Q."/>
            <person name="Zhou Y."/>
        </authorList>
    </citation>
    <scope>NUCLEOTIDE SEQUENCE</scope>
    <source>
        <strain evidence="8">CGMCC 1.12921</strain>
    </source>
</reference>
<keyword evidence="9" id="KW-1185">Reference proteome</keyword>
<keyword evidence="3 5" id="KW-0808">Transferase</keyword>
<dbReference type="NCBIfam" id="TIGR00460">
    <property type="entry name" value="fmt"/>
    <property type="match status" value="1"/>
</dbReference>
<evidence type="ECO:0000256" key="5">
    <source>
        <dbReference type="HAMAP-Rule" id="MF_00182"/>
    </source>
</evidence>
<dbReference type="RefSeq" id="WP_188157867.1">
    <property type="nucleotide sequence ID" value="NZ_BMGH01000001.1"/>
</dbReference>
<evidence type="ECO:0000313" key="8">
    <source>
        <dbReference type="EMBL" id="GGD17177.1"/>
    </source>
</evidence>
<dbReference type="EC" id="2.1.2.9" evidence="2 5"/>
<comment type="similarity">
    <text evidence="1 5">Belongs to the Fmt family.</text>
</comment>
<protein>
    <recommendedName>
        <fullName evidence="2 5">Methionyl-tRNA formyltransferase</fullName>
        <ecNumber evidence="2 5">2.1.2.9</ecNumber>
    </recommendedName>
</protein>
<dbReference type="Proteomes" id="UP000613582">
    <property type="component" value="Unassembled WGS sequence"/>
</dbReference>
<evidence type="ECO:0000259" key="7">
    <source>
        <dbReference type="Pfam" id="PF02911"/>
    </source>
</evidence>
<comment type="function">
    <text evidence="5">Attaches a formyl group to the free amino group of methionyl-tRNA(fMet). The formyl group appears to play a dual role in the initiator identity of N-formylmethionyl-tRNA by promoting its recognition by IF2 and preventing the misappropriation of this tRNA by the elongation apparatus.</text>
</comment>
<proteinExistence type="inferred from homology"/>
<dbReference type="HAMAP" id="MF_00182">
    <property type="entry name" value="Formyl_trans"/>
    <property type="match status" value="1"/>
</dbReference>
<organism evidence="8 9">
    <name type="scientific">Aquisalinus flavus</name>
    <dbReference type="NCBI Taxonomy" id="1526572"/>
    <lineage>
        <taxon>Bacteria</taxon>
        <taxon>Pseudomonadati</taxon>
        <taxon>Pseudomonadota</taxon>
        <taxon>Alphaproteobacteria</taxon>
        <taxon>Parvularculales</taxon>
        <taxon>Parvularculaceae</taxon>
        <taxon>Aquisalinus</taxon>
    </lineage>
</organism>
<dbReference type="InterPro" id="IPR002376">
    <property type="entry name" value="Formyl_transf_N"/>
</dbReference>
<dbReference type="Gene3D" id="3.40.50.12230">
    <property type="match status" value="1"/>
</dbReference>
<feature type="binding site" evidence="5">
    <location>
        <begin position="109"/>
        <end position="112"/>
    </location>
    <ligand>
        <name>(6S)-5,6,7,8-tetrahydrofolate</name>
        <dbReference type="ChEBI" id="CHEBI:57453"/>
    </ligand>
</feature>
<dbReference type="PANTHER" id="PTHR11138:SF5">
    <property type="entry name" value="METHIONYL-TRNA FORMYLTRANSFERASE, MITOCHONDRIAL"/>
    <property type="match status" value="1"/>
</dbReference>